<protein>
    <submittedName>
        <fullName evidence="3">Uncharacterized protein</fullName>
    </submittedName>
</protein>
<keyword evidence="4" id="KW-1185">Reference proteome</keyword>
<dbReference type="PANTHER" id="PTHR33171:SF17">
    <property type="entry name" value="LARA-LIKE N-TERMINAL DOMAIN-CONTAINING PROTEIN"/>
    <property type="match status" value="1"/>
</dbReference>
<dbReference type="Gene3D" id="3.90.226.30">
    <property type="match status" value="1"/>
</dbReference>
<feature type="domain" description="LarA-like N-terminal" evidence="1">
    <location>
        <begin position="13"/>
        <end position="211"/>
    </location>
</feature>
<sequence length="439" mass="47704">MSSLEPHDVTFRYDRGHITLRLPPNADILTAPGAPPLPDPQQALRDALQNPIGSQPLADVARDRNPRNVVITISDITRPVPNEPIIRAILDELASADVTPDRVTILVATGMHRPSTPEERVIMLGEELANTLRIVDHVADDASSLTRVSDDPPVSVNSLYLEADLKIVTGLIEPHFMAGYSGGRKGICPGIVDLATISRFHGYATMSNRNSAEGILDGNPCHAEGLRVARIAGCDFLVNCAIDDERRLVALYAGDIEEAHDVGCAEVGRFNSATIDEPYDLVVTCAGGYPLDESFYQTVKGMVTALPALREKSTLVIASRCAEVGSATYHELMLEYEDNWEGFLRDIAGRDTIIKDQWEFQMQTRVLERVGKQGLMLASDGMAETDLSRLCVTPLAGAGDVADRVQAFIDQYVADHPDARVAAIPEGPYTMIRRAVPVG</sequence>
<evidence type="ECO:0000259" key="1">
    <source>
        <dbReference type="Pfam" id="PF09861"/>
    </source>
</evidence>
<dbReference type="OrthoDB" id="9770545at2"/>
<dbReference type="KEGG" id="mcad:Pan265_04660"/>
<evidence type="ECO:0000313" key="4">
    <source>
        <dbReference type="Proteomes" id="UP000320386"/>
    </source>
</evidence>
<dbReference type="Proteomes" id="UP000320386">
    <property type="component" value="Chromosome"/>
</dbReference>
<feature type="domain" description="Lactate racemase C-terminal" evidence="2">
    <location>
        <begin position="278"/>
        <end position="427"/>
    </location>
</feature>
<dbReference type="AlphaFoldDB" id="A0A518BUI1"/>
<dbReference type="InterPro" id="IPR048068">
    <property type="entry name" value="LarA-like"/>
</dbReference>
<reference evidence="3 4" key="1">
    <citation type="submission" date="2019-02" db="EMBL/GenBank/DDBJ databases">
        <title>Deep-cultivation of Planctomycetes and their phenomic and genomic characterization uncovers novel biology.</title>
        <authorList>
            <person name="Wiegand S."/>
            <person name="Jogler M."/>
            <person name="Boedeker C."/>
            <person name="Pinto D."/>
            <person name="Vollmers J."/>
            <person name="Rivas-Marin E."/>
            <person name="Kohn T."/>
            <person name="Peeters S.H."/>
            <person name="Heuer A."/>
            <person name="Rast P."/>
            <person name="Oberbeckmann S."/>
            <person name="Bunk B."/>
            <person name="Jeske O."/>
            <person name="Meyerdierks A."/>
            <person name="Storesund J.E."/>
            <person name="Kallscheuer N."/>
            <person name="Luecker S."/>
            <person name="Lage O.M."/>
            <person name="Pohl T."/>
            <person name="Merkel B.J."/>
            <person name="Hornburger P."/>
            <person name="Mueller R.-W."/>
            <person name="Bruemmer F."/>
            <person name="Labrenz M."/>
            <person name="Spormann A.M."/>
            <person name="Op den Camp H."/>
            <person name="Overmann J."/>
            <person name="Amann R."/>
            <person name="Jetten M.S.M."/>
            <person name="Mascher T."/>
            <person name="Medema M.H."/>
            <person name="Devos D.P."/>
            <person name="Kaster A.-K."/>
            <person name="Ovreas L."/>
            <person name="Rohde M."/>
            <person name="Galperin M.Y."/>
            <person name="Jogler C."/>
        </authorList>
    </citation>
    <scope>NUCLEOTIDE SEQUENCE [LARGE SCALE GENOMIC DNA]</scope>
    <source>
        <strain evidence="3 4">Pan265</strain>
    </source>
</reference>
<dbReference type="Pfam" id="PF21113">
    <property type="entry name" value="LarA_C"/>
    <property type="match status" value="1"/>
</dbReference>
<dbReference type="NCBIfam" id="NF033504">
    <property type="entry name" value="Ni_dep_LarA"/>
    <property type="match status" value="1"/>
</dbReference>
<dbReference type="GO" id="GO:0050043">
    <property type="term" value="F:lactate racemase activity"/>
    <property type="evidence" value="ECO:0007669"/>
    <property type="project" value="InterPro"/>
</dbReference>
<dbReference type="InterPro" id="IPR048520">
    <property type="entry name" value="LarA_C"/>
</dbReference>
<dbReference type="Gene3D" id="3.40.50.11440">
    <property type="match status" value="1"/>
</dbReference>
<evidence type="ECO:0000259" key="2">
    <source>
        <dbReference type="Pfam" id="PF21113"/>
    </source>
</evidence>
<evidence type="ECO:0000313" key="3">
    <source>
        <dbReference type="EMBL" id="QDU70638.1"/>
    </source>
</evidence>
<dbReference type="InterPro" id="IPR047926">
    <property type="entry name" value="Ni_dep_LarA"/>
</dbReference>
<gene>
    <name evidence="3" type="ORF">Pan265_04660</name>
</gene>
<dbReference type="Pfam" id="PF09861">
    <property type="entry name" value="Lar_N"/>
    <property type="match status" value="1"/>
</dbReference>
<proteinExistence type="predicted"/>
<dbReference type="EMBL" id="CP036280">
    <property type="protein sequence ID" value="QDU70638.1"/>
    <property type="molecule type" value="Genomic_DNA"/>
</dbReference>
<accession>A0A518BUI1</accession>
<dbReference type="InterPro" id="IPR043166">
    <property type="entry name" value="LarA-like_C"/>
</dbReference>
<dbReference type="RefSeq" id="WP_145444797.1">
    <property type="nucleotide sequence ID" value="NZ_CP036280.1"/>
</dbReference>
<organism evidence="3 4">
    <name type="scientific">Mucisphaera calidilacus</name>
    <dbReference type="NCBI Taxonomy" id="2527982"/>
    <lineage>
        <taxon>Bacteria</taxon>
        <taxon>Pseudomonadati</taxon>
        <taxon>Planctomycetota</taxon>
        <taxon>Phycisphaerae</taxon>
        <taxon>Phycisphaerales</taxon>
        <taxon>Phycisphaeraceae</taxon>
        <taxon>Mucisphaera</taxon>
    </lineage>
</organism>
<dbReference type="PANTHER" id="PTHR33171">
    <property type="entry name" value="LAR_N DOMAIN-CONTAINING PROTEIN"/>
    <property type="match status" value="1"/>
</dbReference>
<dbReference type="InterPro" id="IPR018657">
    <property type="entry name" value="LarA-like_N"/>
</dbReference>
<name>A0A518BUI1_9BACT</name>